<name>A0A4R8R4W3_9MYCO</name>
<evidence type="ECO:0000313" key="2">
    <source>
        <dbReference type="EMBL" id="TDZ51191.1"/>
    </source>
</evidence>
<dbReference type="RefSeq" id="WP_134049505.1">
    <property type="nucleotide sequence ID" value="NZ_PECB01000003.1"/>
</dbReference>
<dbReference type="InterPro" id="IPR008279">
    <property type="entry name" value="PEP-util_enz_mobile_dom"/>
</dbReference>
<accession>A0A4R8R4W3</accession>
<feature type="domain" description="PEP-utilising enzyme mobile" evidence="1">
    <location>
        <begin position="473"/>
        <end position="543"/>
    </location>
</feature>
<dbReference type="InterPro" id="IPR036637">
    <property type="entry name" value="Phosphohistidine_dom_sf"/>
</dbReference>
<dbReference type="GO" id="GO:0016772">
    <property type="term" value="F:transferase activity, transferring phosphorus-containing groups"/>
    <property type="evidence" value="ECO:0007669"/>
    <property type="project" value="InterPro"/>
</dbReference>
<reference evidence="2 3" key="1">
    <citation type="journal article" date="2019" name="Sci. Rep.">
        <title>Extended insight into the Mycobacterium chelonae-abscessus complex through whole genome sequencing of Mycobacterium salmoniphilum outbreak and Mycobacterium salmoniphilum-like strains.</title>
        <authorList>
            <person name="Behra P.R.K."/>
            <person name="Das S."/>
            <person name="Pettersson B.M.F."/>
            <person name="Shirreff L."/>
            <person name="DuCote T."/>
            <person name="Jacobsson K.G."/>
            <person name="Ennis D.G."/>
            <person name="Kirsebom L.A."/>
        </authorList>
    </citation>
    <scope>NUCLEOTIDE SEQUENCE [LARGE SCALE GENOMIC DNA]</scope>
    <source>
        <strain evidence="2 3">CCUG 63697</strain>
    </source>
</reference>
<dbReference type="PANTHER" id="PTHR43615:SF1">
    <property type="entry name" value="PPDK_N DOMAIN-CONTAINING PROTEIN"/>
    <property type="match status" value="1"/>
</dbReference>
<protein>
    <submittedName>
        <fullName evidence="2">Chondramide synthase cmdD</fullName>
    </submittedName>
</protein>
<sequence length="550" mass="59910">MAALSQMDSAALAASPVHLPGRALRWTTANVDEGLPGIITPITWSMYFPPTESTMRDCWVDLGVLPESKRAIPEEIDGRFLSVVFGHAIGNVDLMGQMAAAVPGGRAAAMEEQLFGSVSGEVGEPKGLAKIRRYPQVLVKSPIAIRRALKRHALLAAETDIWWRRSVFDTELGPRESVAALVGARQHFERVLGVHMVLSMAAQAIFTQVEALAARAGHPGLGGEVIKSEEGTTEFGLVRDLWRLSDGTTTLDAFLRTHGYHGPREGLVDSVVWREKPSSLHELAEAYRSRRGSEGIDEVAIRRRHEQRIAQDRLESGLGRIGISLSRKIISFASRIPEWRETGRAGILKSVDVARHAHRVIGRDMAERGLLDDPADCRFLTIDELNLFSNGKLEPGTVPALVAQRRQHHQAYSSIDLPHVWRGVPPVEVPERDGGESPRDCREITGIGVSAGVAEGVVHVVLDLDEADCFDGNEPIVMVCRATDPSWASLFPLAVAVVTDVGSQMSHAAIVCRELGLPCIANTRTGTSMLRNGMRVRVDANTGVVTVLDR</sequence>
<dbReference type="Pfam" id="PF00391">
    <property type="entry name" value="PEP-utilizers"/>
    <property type="match status" value="1"/>
</dbReference>
<evidence type="ECO:0000259" key="1">
    <source>
        <dbReference type="Pfam" id="PF00391"/>
    </source>
</evidence>
<dbReference type="EMBL" id="PECC01000027">
    <property type="protein sequence ID" value="TDZ51191.1"/>
    <property type="molecule type" value="Genomic_DNA"/>
</dbReference>
<comment type="caution">
    <text evidence="2">The sequence shown here is derived from an EMBL/GenBank/DDBJ whole genome shotgun (WGS) entry which is preliminary data.</text>
</comment>
<dbReference type="SUPFAM" id="SSF52009">
    <property type="entry name" value="Phosphohistidine domain"/>
    <property type="match status" value="1"/>
</dbReference>
<gene>
    <name evidence="2" type="primary">cmdD_3</name>
    <name evidence="2" type="ORF">CCUG63697_02707</name>
</gene>
<dbReference type="InterPro" id="IPR051549">
    <property type="entry name" value="PEP_Utilizing_Enz"/>
</dbReference>
<dbReference type="PANTHER" id="PTHR43615">
    <property type="entry name" value="PHOSPHOENOLPYRUVATE SYNTHASE-RELATED"/>
    <property type="match status" value="1"/>
</dbReference>
<organism evidence="2 3">
    <name type="scientific">Mycobacteroides franklinii</name>
    <dbReference type="NCBI Taxonomy" id="948102"/>
    <lineage>
        <taxon>Bacteria</taxon>
        <taxon>Bacillati</taxon>
        <taxon>Actinomycetota</taxon>
        <taxon>Actinomycetes</taxon>
        <taxon>Mycobacteriales</taxon>
        <taxon>Mycobacteriaceae</taxon>
        <taxon>Mycobacteroides</taxon>
    </lineage>
</organism>
<dbReference type="Proteomes" id="UP000295165">
    <property type="component" value="Unassembled WGS sequence"/>
</dbReference>
<keyword evidence="3" id="KW-1185">Reference proteome</keyword>
<evidence type="ECO:0000313" key="3">
    <source>
        <dbReference type="Proteomes" id="UP000295165"/>
    </source>
</evidence>
<dbReference type="AlphaFoldDB" id="A0A4R8R4W3"/>
<dbReference type="Gene3D" id="3.50.30.10">
    <property type="entry name" value="Phosphohistidine domain"/>
    <property type="match status" value="1"/>
</dbReference>
<proteinExistence type="predicted"/>